<protein>
    <submittedName>
        <fullName evidence="1">Putative periplasmic protein</fullName>
    </submittedName>
</protein>
<proteinExistence type="predicted"/>
<dbReference type="AlphaFoldDB" id="A0A379WR12"/>
<organism evidence="1 2">
    <name type="scientific">Salmonella enterica I</name>
    <dbReference type="NCBI Taxonomy" id="59201"/>
    <lineage>
        <taxon>Bacteria</taxon>
        <taxon>Pseudomonadati</taxon>
        <taxon>Pseudomonadota</taxon>
        <taxon>Gammaproteobacteria</taxon>
        <taxon>Enterobacterales</taxon>
        <taxon>Enterobacteriaceae</taxon>
        <taxon>Salmonella</taxon>
    </lineage>
</organism>
<dbReference type="EMBL" id="UGXT01000002">
    <property type="protein sequence ID" value="SUH35876.1"/>
    <property type="molecule type" value="Genomic_DNA"/>
</dbReference>
<evidence type="ECO:0000313" key="1">
    <source>
        <dbReference type="EMBL" id="SUH35876.1"/>
    </source>
</evidence>
<gene>
    <name evidence="1" type="primary">SBOV25411_2</name>
    <name evidence="1" type="ORF">NCTC8261_02118</name>
</gene>
<evidence type="ECO:0000313" key="2">
    <source>
        <dbReference type="Proteomes" id="UP000254712"/>
    </source>
</evidence>
<dbReference type="Proteomes" id="UP000254712">
    <property type="component" value="Unassembled WGS sequence"/>
</dbReference>
<dbReference type="InterPro" id="IPR009560">
    <property type="entry name" value="DUF1176"/>
</dbReference>
<name>A0A379WR12_SALET</name>
<accession>A0A379WR12</accession>
<dbReference type="Pfam" id="PF06674">
    <property type="entry name" value="DUF1176"/>
    <property type="match status" value="1"/>
</dbReference>
<sequence>MTDDKALLIVNCEAGAYNTIDLAWVVSRKKTLASRAVRLQLPFNHGVESNDMELMNAFFDEKTRELVTLAKGRGLTDCGIQTRWRYDGDRFRLVRYAEEPSCDNWHGPDAWPTLWITR</sequence>
<reference evidence="1 2" key="1">
    <citation type="submission" date="2018-06" db="EMBL/GenBank/DDBJ databases">
        <authorList>
            <consortium name="Pathogen Informatics"/>
            <person name="Doyle S."/>
        </authorList>
    </citation>
    <scope>NUCLEOTIDE SEQUENCE [LARGE SCALE GENOMIC DNA]</scope>
    <source>
        <strain evidence="1 2">NCTC8261</strain>
    </source>
</reference>